<dbReference type="Proteomes" id="UP001558713">
    <property type="component" value="Unassembled WGS sequence"/>
</dbReference>
<feature type="compositionally biased region" description="Basic and acidic residues" evidence="1">
    <location>
        <begin position="89"/>
        <end position="100"/>
    </location>
</feature>
<name>A0ABD1BVQ9_CARAN</name>
<protein>
    <submittedName>
        <fullName evidence="2">Uncharacterized protein</fullName>
    </submittedName>
</protein>
<dbReference type="PANTHER" id="PTHR38221">
    <property type="entry name" value="BNAA04G14260D PROTEIN"/>
    <property type="match status" value="1"/>
</dbReference>
<accession>A0ABD1BVQ9</accession>
<dbReference type="PANTHER" id="PTHR38221:SF1">
    <property type="entry name" value="OVULE PROTEIN"/>
    <property type="match status" value="1"/>
</dbReference>
<feature type="compositionally biased region" description="Low complexity" evidence="1">
    <location>
        <begin position="107"/>
        <end position="117"/>
    </location>
</feature>
<keyword evidence="3" id="KW-1185">Reference proteome</keyword>
<evidence type="ECO:0000313" key="3">
    <source>
        <dbReference type="Proteomes" id="UP001558713"/>
    </source>
</evidence>
<dbReference type="EMBL" id="JBANAX010000130">
    <property type="protein sequence ID" value="KAL1221302.1"/>
    <property type="molecule type" value="Genomic_DNA"/>
</dbReference>
<evidence type="ECO:0000256" key="1">
    <source>
        <dbReference type="SAM" id="MobiDB-lite"/>
    </source>
</evidence>
<evidence type="ECO:0000313" key="2">
    <source>
        <dbReference type="EMBL" id="KAL1221302.1"/>
    </source>
</evidence>
<sequence>MAKYVGSDESEIESITSSQKSFLKNCPFADPGAPPTDSDCTEVLGDPISPAFVRTPILSFSSPTSLDSINDEVFRTPPENASLSFDADSEPRVRVSELKPQEGSNLKTPSSKSKTTPFSENVRVLETNHRSVSRVVVPPSSPPSVVSDYARVSGKYRDFDSPSPTAIKRIIVLENQQISDSVANSGLSKTRVLVPLSSPPSVAADVVRVPAKQSETENCGGVLPFKEIIEALLRNNGENLNERNENFSYVDILKQCGFKFP</sequence>
<dbReference type="AlphaFoldDB" id="A0ABD1BVQ9"/>
<proteinExistence type="predicted"/>
<organism evidence="2 3">
    <name type="scientific">Cardamine amara subsp. amara</name>
    <dbReference type="NCBI Taxonomy" id="228776"/>
    <lineage>
        <taxon>Eukaryota</taxon>
        <taxon>Viridiplantae</taxon>
        <taxon>Streptophyta</taxon>
        <taxon>Embryophyta</taxon>
        <taxon>Tracheophyta</taxon>
        <taxon>Spermatophyta</taxon>
        <taxon>Magnoliopsida</taxon>
        <taxon>eudicotyledons</taxon>
        <taxon>Gunneridae</taxon>
        <taxon>Pentapetalae</taxon>
        <taxon>rosids</taxon>
        <taxon>malvids</taxon>
        <taxon>Brassicales</taxon>
        <taxon>Brassicaceae</taxon>
        <taxon>Cardamineae</taxon>
        <taxon>Cardamine</taxon>
    </lineage>
</organism>
<comment type="caution">
    <text evidence="2">The sequence shown here is derived from an EMBL/GenBank/DDBJ whole genome shotgun (WGS) entry which is preliminary data.</text>
</comment>
<reference evidence="2 3" key="1">
    <citation type="submission" date="2024-04" db="EMBL/GenBank/DDBJ databases">
        <title>Genome assembly C_amara_ONT_v2.</title>
        <authorList>
            <person name="Yant L."/>
            <person name="Moore C."/>
            <person name="Slenker M."/>
        </authorList>
    </citation>
    <scope>NUCLEOTIDE SEQUENCE [LARGE SCALE GENOMIC DNA]</scope>
    <source>
        <tissue evidence="2">Leaf</tissue>
    </source>
</reference>
<feature type="region of interest" description="Disordered" evidence="1">
    <location>
        <begin position="77"/>
        <end position="117"/>
    </location>
</feature>
<gene>
    <name evidence="2" type="ORF">V5N11_002144</name>
</gene>